<dbReference type="PANTHER" id="PTHR22748">
    <property type="entry name" value="AP ENDONUCLEASE"/>
    <property type="match status" value="1"/>
</dbReference>
<evidence type="ECO:0000256" key="3">
    <source>
        <dbReference type="ARBA" id="ARBA00022801"/>
    </source>
</evidence>
<dbReference type="InterPro" id="IPR005135">
    <property type="entry name" value="Endo/exonuclease/phosphatase"/>
</dbReference>
<feature type="binding site" evidence="6">
    <location>
        <position position="351"/>
    </location>
    <ligand>
        <name>Mg(2+)</name>
        <dbReference type="ChEBI" id="CHEBI:18420"/>
        <label>1</label>
    </ligand>
</feature>
<keyword evidence="8" id="KW-0227">DNA damage</keyword>
<evidence type="ECO:0000256" key="8">
    <source>
        <dbReference type="RuleBase" id="RU362131"/>
    </source>
</evidence>
<keyword evidence="8" id="KW-0234">DNA repair</keyword>
<dbReference type="GO" id="GO:0046872">
    <property type="term" value="F:metal ion binding"/>
    <property type="evidence" value="ECO:0007669"/>
    <property type="project" value="UniProtKB-KW"/>
</dbReference>
<dbReference type="CDD" id="cd09087">
    <property type="entry name" value="Ape1-like_AP-endo"/>
    <property type="match status" value="1"/>
</dbReference>
<dbReference type="NCBIfam" id="TIGR00633">
    <property type="entry name" value="xth"/>
    <property type="match status" value="1"/>
</dbReference>
<evidence type="ECO:0000259" key="10">
    <source>
        <dbReference type="Pfam" id="PF03372"/>
    </source>
</evidence>
<keyword evidence="3" id="KW-0378">Hydrolase</keyword>
<evidence type="ECO:0000256" key="2">
    <source>
        <dbReference type="ARBA" id="ARBA00022723"/>
    </source>
</evidence>
<keyword evidence="2 6" id="KW-0479">Metal-binding</keyword>
<evidence type="ECO:0000256" key="6">
    <source>
        <dbReference type="PIRSR" id="PIRSR604808-2"/>
    </source>
</evidence>
<evidence type="ECO:0000256" key="9">
    <source>
        <dbReference type="SAM" id="MobiDB-lite"/>
    </source>
</evidence>
<feature type="domain" description="Endonuclease/exonuclease/phosphatase" evidence="10">
    <location>
        <begin position="210"/>
        <end position="499"/>
    </location>
</feature>
<dbReference type="EC" id="3.1.-.-" evidence="8"/>
<feature type="binding site" evidence="6">
    <location>
        <position position="498"/>
    </location>
    <ligand>
        <name>Mg(2+)</name>
        <dbReference type="ChEBI" id="CHEBI:18420"/>
        <label>1</label>
    </ligand>
</feature>
<dbReference type="GO" id="GO:0006284">
    <property type="term" value="P:base-excision repair"/>
    <property type="evidence" value="ECO:0007669"/>
    <property type="project" value="TreeGrafter"/>
</dbReference>
<dbReference type="PANTHER" id="PTHR22748:SF6">
    <property type="entry name" value="DNA-(APURINIC OR APYRIMIDINIC SITE) ENDONUCLEASE"/>
    <property type="match status" value="1"/>
</dbReference>
<keyword evidence="6" id="KW-0464">Manganese</keyword>
<name>A0A8H3CUT7_9AGAM</name>
<dbReference type="InterPro" id="IPR004808">
    <property type="entry name" value="AP_endonuc_1"/>
</dbReference>
<dbReference type="InterPro" id="IPR036691">
    <property type="entry name" value="Endo/exonu/phosph_ase_sf"/>
</dbReference>
<evidence type="ECO:0000256" key="4">
    <source>
        <dbReference type="ARBA" id="ARBA00022842"/>
    </source>
</evidence>
<evidence type="ECO:0000256" key="1">
    <source>
        <dbReference type="ARBA" id="ARBA00007092"/>
    </source>
</evidence>
<feature type="site" description="Important for catalytic activity" evidence="7">
    <location>
        <position position="472"/>
    </location>
</feature>
<feature type="active site" description="Proton donor/acceptor" evidence="5">
    <location>
        <position position="349"/>
    </location>
</feature>
<evidence type="ECO:0000256" key="7">
    <source>
        <dbReference type="PIRSR" id="PIRSR604808-3"/>
    </source>
</evidence>
<feature type="binding site" evidence="6">
    <location>
        <position position="349"/>
    </location>
    <ligand>
        <name>Mg(2+)</name>
        <dbReference type="ChEBI" id="CHEBI:18420"/>
        <label>1</label>
    </ligand>
</feature>
<comment type="similarity">
    <text evidence="1 8">Belongs to the DNA repair enzymes AP/ExoA family.</text>
</comment>
<dbReference type="GO" id="GO:0008081">
    <property type="term" value="F:phosphoric diester hydrolase activity"/>
    <property type="evidence" value="ECO:0007669"/>
    <property type="project" value="TreeGrafter"/>
</dbReference>
<feature type="domain" description="Endonuclease/exonuclease/phosphatase" evidence="10">
    <location>
        <begin position="88"/>
        <end position="182"/>
    </location>
</feature>
<feature type="compositionally biased region" description="Basic and acidic residues" evidence="9">
    <location>
        <begin position="35"/>
        <end position="45"/>
    </location>
</feature>
<feature type="site" description="Interaction with DNA substrate" evidence="7">
    <location>
        <position position="499"/>
    </location>
</feature>
<evidence type="ECO:0000313" key="11">
    <source>
        <dbReference type="EMBL" id="CAE6496986.1"/>
    </source>
</evidence>
<proteinExistence type="inferred from homology"/>
<dbReference type="AlphaFoldDB" id="A0A8H3CUT7"/>
<feature type="active site" description="Proton acceptor" evidence="5">
    <location>
        <position position="499"/>
    </location>
</feature>
<feature type="region of interest" description="Disordered" evidence="9">
    <location>
        <begin position="33"/>
        <end position="59"/>
    </location>
</feature>
<gene>
    <name evidence="11" type="ORF">RDB_LOCUS90663</name>
</gene>
<evidence type="ECO:0000256" key="5">
    <source>
        <dbReference type="PIRSR" id="PIRSR604808-1"/>
    </source>
</evidence>
<feature type="binding site" evidence="6">
    <location>
        <position position="89"/>
    </location>
    <ligand>
        <name>Mg(2+)</name>
        <dbReference type="ChEBI" id="CHEBI:18420"/>
        <label>1</label>
    </ligand>
</feature>
<accession>A0A8H3CUT7</accession>
<reference evidence="11" key="1">
    <citation type="submission" date="2021-01" db="EMBL/GenBank/DDBJ databases">
        <authorList>
            <person name="Kaushik A."/>
        </authorList>
    </citation>
    <scope>NUCLEOTIDE SEQUENCE</scope>
    <source>
        <strain evidence="11">Type strain: AG8-Rh-89/</strain>
    </source>
</reference>
<dbReference type="Gene3D" id="3.60.10.10">
    <property type="entry name" value="Endonuclease/exonuclease/phosphatase"/>
    <property type="match status" value="2"/>
</dbReference>
<dbReference type="GO" id="GO:0005634">
    <property type="term" value="C:nucleus"/>
    <property type="evidence" value="ECO:0007669"/>
    <property type="project" value="TreeGrafter"/>
</dbReference>
<dbReference type="GO" id="GO:0008311">
    <property type="term" value="F:double-stranded DNA 3'-5' DNA exonuclease activity"/>
    <property type="evidence" value="ECO:0007669"/>
    <property type="project" value="TreeGrafter"/>
</dbReference>
<feature type="binding site" evidence="6">
    <location>
        <position position="499"/>
    </location>
    <ligand>
        <name>Mg(2+)</name>
        <dbReference type="ChEBI" id="CHEBI:18420"/>
        <label>1</label>
    </ligand>
</feature>
<dbReference type="GO" id="GO:0003906">
    <property type="term" value="F:DNA-(apurinic or apyrimidinic site) endonuclease activity"/>
    <property type="evidence" value="ECO:0007669"/>
    <property type="project" value="TreeGrafter"/>
</dbReference>
<feature type="active site" evidence="5">
    <location>
        <position position="310"/>
    </location>
</feature>
<organism evidence="11 12">
    <name type="scientific">Rhizoctonia solani</name>
    <dbReference type="NCBI Taxonomy" id="456999"/>
    <lineage>
        <taxon>Eukaryota</taxon>
        <taxon>Fungi</taxon>
        <taxon>Dikarya</taxon>
        <taxon>Basidiomycota</taxon>
        <taxon>Agaricomycotina</taxon>
        <taxon>Agaricomycetes</taxon>
        <taxon>Cantharellales</taxon>
        <taxon>Ceratobasidiaceae</taxon>
        <taxon>Rhizoctonia</taxon>
    </lineage>
</organism>
<evidence type="ECO:0000313" key="12">
    <source>
        <dbReference type="Proteomes" id="UP000663850"/>
    </source>
</evidence>
<sequence>MLGSRLQLPQVSPKVKFSVRSLPSFIPPLSMAPKRGIEQDEEAKSRPVVKRSKSSTNSDAAAYPWTNKVVPDTVSFGPSGDKIRISAWNVCGLTACWKKGFSRYIEAEDADIIILTETKVNERPSDPLLTKMYPHQYWSKASKKGYAGTAVLSKHMPISHSYTLDPSPNVTSGAPKLDEEDVKGRLVTLEFEKYWVIGTYVPNAGEALKGFNRYIQAEDADIIILTETKVNDRPSDPLLIKMYPHQYWSKAAKKGYAGTAVLSKYKPISISYTLDPSTNVASGAPKLDEDDVKGRLVTLEFENCWVIGTYVPNAGEGLKSMDRKVAWQVAFEAHLRKLDAVKPVIWTGDLNVAPTAKDIKNDKSNWNKTAGYTEKETSAFKRILAGPPAEPSATVVVAESTEITHTASVDGKETITDEVTTSVAVAEVESTTQGRAGPMVDVWRRLHPNDEHYTYFSYRFNARLKGIGWRIDHFVVSERLFPKVAACEIRNEIWGASDHCPIVMDFEGPL</sequence>
<comment type="cofactor">
    <cofactor evidence="6 8">
        <name>Mg(2+)</name>
        <dbReference type="ChEBI" id="CHEBI:18420"/>
    </cofactor>
    <cofactor evidence="6 8">
        <name>Mn(2+)</name>
        <dbReference type="ChEBI" id="CHEBI:29035"/>
    </cofactor>
    <text evidence="6 8">Probably binds two magnesium or manganese ions per subunit.</text>
</comment>
<dbReference type="PROSITE" id="PS51435">
    <property type="entry name" value="AP_NUCLEASE_F1_4"/>
    <property type="match status" value="1"/>
</dbReference>
<dbReference type="Pfam" id="PF03372">
    <property type="entry name" value="Exo_endo_phos"/>
    <property type="match status" value="2"/>
</dbReference>
<protein>
    <recommendedName>
        <fullName evidence="8">DNA-(apurinic or apyrimidinic site) endonuclease</fullName>
        <ecNumber evidence="8">3.1.-.-</ecNumber>
    </recommendedName>
</protein>
<feature type="binding site" evidence="6">
    <location>
        <position position="117"/>
    </location>
    <ligand>
        <name>Mg(2+)</name>
        <dbReference type="ChEBI" id="CHEBI:18420"/>
        <label>1</label>
    </ligand>
</feature>
<dbReference type="Proteomes" id="UP000663850">
    <property type="component" value="Unassembled WGS sequence"/>
</dbReference>
<keyword evidence="4 6" id="KW-0460">Magnesium</keyword>
<dbReference type="SUPFAM" id="SSF56219">
    <property type="entry name" value="DNase I-like"/>
    <property type="match status" value="2"/>
</dbReference>
<feature type="site" description="Transition state stabilizer" evidence="7">
    <location>
        <position position="351"/>
    </location>
</feature>
<comment type="caution">
    <text evidence="11">The sequence shown here is derived from an EMBL/GenBank/DDBJ whole genome shotgun (WGS) entry which is preliminary data.</text>
</comment>
<dbReference type="EMBL" id="CAJMWZ010004884">
    <property type="protein sequence ID" value="CAE6496986.1"/>
    <property type="molecule type" value="Genomic_DNA"/>
</dbReference>